<evidence type="ECO:0000313" key="2">
    <source>
        <dbReference type="EMBL" id="ORX51280.1"/>
    </source>
</evidence>
<dbReference type="EMBL" id="MCGT01000021">
    <property type="protein sequence ID" value="ORX51280.1"/>
    <property type="molecule type" value="Genomic_DNA"/>
</dbReference>
<proteinExistence type="predicted"/>
<name>A0A1X2GDJ4_9FUNG</name>
<feature type="region of interest" description="Disordered" evidence="1">
    <location>
        <begin position="102"/>
        <end position="141"/>
    </location>
</feature>
<dbReference type="Proteomes" id="UP000242146">
    <property type="component" value="Unassembled WGS sequence"/>
</dbReference>
<evidence type="ECO:0000256" key="1">
    <source>
        <dbReference type="SAM" id="MobiDB-lite"/>
    </source>
</evidence>
<protein>
    <submittedName>
        <fullName evidence="2">Uncharacterized protein</fullName>
    </submittedName>
</protein>
<reference evidence="2 3" key="1">
    <citation type="submission" date="2016-07" db="EMBL/GenBank/DDBJ databases">
        <title>Pervasive Adenine N6-methylation of Active Genes in Fungi.</title>
        <authorList>
            <consortium name="DOE Joint Genome Institute"/>
            <person name="Mondo S.J."/>
            <person name="Dannebaum R.O."/>
            <person name="Kuo R.C."/>
            <person name="Labutti K."/>
            <person name="Haridas S."/>
            <person name="Kuo A."/>
            <person name="Salamov A."/>
            <person name="Ahrendt S.R."/>
            <person name="Lipzen A."/>
            <person name="Sullivan W."/>
            <person name="Andreopoulos W.B."/>
            <person name="Clum A."/>
            <person name="Lindquist E."/>
            <person name="Daum C."/>
            <person name="Ramamoorthy G.K."/>
            <person name="Gryganskyi A."/>
            <person name="Culley D."/>
            <person name="Magnuson J.K."/>
            <person name="James T.Y."/>
            <person name="O'Malley M.A."/>
            <person name="Stajich J.E."/>
            <person name="Spatafora J.W."/>
            <person name="Visel A."/>
            <person name="Grigoriev I.V."/>
        </authorList>
    </citation>
    <scope>NUCLEOTIDE SEQUENCE [LARGE SCALE GENOMIC DNA]</scope>
    <source>
        <strain evidence="2 3">NRRL 3301</strain>
    </source>
</reference>
<accession>A0A1X2GDJ4</accession>
<keyword evidence="3" id="KW-1185">Reference proteome</keyword>
<feature type="compositionally biased region" description="Low complexity" evidence="1">
    <location>
        <begin position="102"/>
        <end position="120"/>
    </location>
</feature>
<organism evidence="2 3">
    <name type="scientific">Hesseltinella vesiculosa</name>
    <dbReference type="NCBI Taxonomy" id="101127"/>
    <lineage>
        <taxon>Eukaryota</taxon>
        <taxon>Fungi</taxon>
        <taxon>Fungi incertae sedis</taxon>
        <taxon>Mucoromycota</taxon>
        <taxon>Mucoromycotina</taxon>
        <taxon>Mucoromycetes</taxon>
        <taxon>Mucorales</taxon>
        <taxon>Cunninghamellaceae</taxon>
        <taxon>Hesseltinella</taxon>
    </lineage>
</organism>
<gene>
    <name evidence="2" type="ORF">DM01DRAFT_2379</name>
</gene>
<dbReference type="AlphaFoldDB" id="A0A1X2GDJ4"/>
<evidence type="ECO:0000313" key="3">
    <source>
        <dbReference type="Proteomes" id="UP000242146"/>
    </source>
</evidence>
<sequence>MPGKAERKEAVRQLLELQQSVNNSSPVTEQVVDECYICLLTGQMWRELDRCKRVLLADEFEKAAASLPETPLPQISTAKDQWLANSFLHGAYSNLRKTALSTRRSSTAAPTSTTAGAGASNANENNQNLEDDEPFPLSEPSDILLVSDDESDDTHLTTSLDDVNSISTAVVVKVKERDVDVSDASLVKTGAGCYSVTNLFL</sequence>
<comment type="caution">
    <text evidence="2">The sequence shown here is derived from an EMBL/GenBank/DDBJ whole genome shotgun (WGS) entry which is preliminary data.</text>
</comment>